<dbReference type="EMBL" id="LN853338">
    <property type="protein sequence ID" value="CRY95684.1"/>
    <property type="molecule type" value="Genomic_DNA"/>
</dbReference>
<proteinExistence type="predicted"/>
<evidence type="ECO:0008006" key="2">
    <source>
        <dbReference type="Google" id="ProtNLM"/>
    </source>
</evidence>
<sequence>MTTRQSRPQGPRVNLTLTDEAVATLDRIGAVTGAGRATVLREFILEAMPGIAEIATALELAQAKNMNAFSVLAKTIDKTVHDSQQLSLDIKRSRRRMVRKKA</sequence>
<organism evidence="1">
    <name type="scientific">uncultured prokaryote</name>
    <dbReference type="NCBI Taxonomy" id="198431"/>
    <lineage>
        <taxon>unclassified sequences</taxon>
        <taxon>environmental samples</taxon>
    </lineage>
</organism>
<accession>A0A0H5Q2P0</accession>
<reference evidence="1" key="1">
    <citation type="submission" date="2015-06" db="EMBL/GenBank/DDBJ databases">
        <authorList>
            <person name="Joergensen T."/>
        </authorList>
    </citation>
    <scope>NUCLEOTIDE SEQUENCE</scope>
    <source>
        <strain evidence="1">RGRH0722</strain>
    </source>
</reference>
<dbReference type="AlphaFoldDB" id="A0A0H5Q2P0"/>
<protein>
    <recommendedName>
        <fullName evidence="2">Ribbon-helix-helix protein CopG domain-containing protein</fullName>
    </recommendedName>
</protein>
<name>A0A0H5Q2P0_9ZZZZ</name>
<evidence type="ECO:0000313" key="1">
    <source>
        <dbReference type="EMBL" id="CRY95684.1"/>
    </source>
</evidence>
<reference evidence="1" key="2">
    <citation type="submission" date="2015-07" db="EMBL/GenBank/DDBJ databases">
        <title>Plasmids, circular viruses and viroids from rat gut.</title>
        <authorList>
            <person name="Jorgensen T.J."/>
            <person name="Hansen M.A."/>
            <person name="Xu Z."/>
            <person name="Tabak M.A."/>
            <person name="Sorensen S.J."/>
            <person name="Hansen L.H."/>
        </authorList>
    </citation>
    <scope>NUCLEOTIDE SEQUENCE</scope>
    <source>
        <strain evidence="1">RGRH0722</strain>
    </source>
</reference>